<sequence length="724" mass="81274">MKTLVLAEKPSVARELARVLGAGQKHKSHMEGPKYVVTWALGHLVELAEPEDYDPKYKTWNLEDLPIIPPKMRLKVIKESSHQFRAIEQLCKRPDLSELVIATDAGREGELVARWIMELVRWRKPFKRLWISSQTDQAIREGFARLKPGQDYDRLYQSAVCRAEADWLIGLNVTRALTSKYSAQLAAGRVQTPTLQLMSERDKEIRAFRPVDYWLVQADFGSFQAQWRADKSGEARLWKREDAQDLIRRMSAAKTARVLQVKRADKSIPQPLAYDLTELQRDANKRYGFSAKQTSSLLQRLYEQHKLVTYPRTDSRHLTQDMVPTLKGRLQSVAVGPYAALARQILKAPLAVTKRFVDDSKVTDHHAIIPTEQFNNLTALSNEERKLYDLIVRRFLALFLRPCVFQQANVTVELAGEKFVATGAIMKEQGWKEAYGLTDTADPDEEENSAEDTLAQQRLPELKDGDSLPLKQAKELSRQTKPPARYTEASLLTAMEKHKLGTPATRADIIEKLVKTDTIERQGNALQPTGKGKQLIELASPELRSPELTARWEGELERIALGKGSMEQFLASIRKQAAQLVGQVVASSTEYKPHNLTTSKCPDCGKLLQEIKGKRGLMLVCSDRECGYRRAGEPQLTNHRCPQCHKKMELREGKAGKFFQCRRCNVVEKLEDSGASGGGGGGGPKGGRKGAARANKQAVEQYSDNVSLNSGLADALKAALEKKE</sequence>
<dbReference type="EMBL" id="JBJURJ010000013">
    <property type="protein sequence ID" value="MFM9330454.1"/>
    <property type="molecule type" value="Genomic_DNA"/>
</dbReference>
<keyword evidence="2" id="KW-1185">Reference proteome</keyword>
<evidence type="ECO:0000313" key="1">
    <source>
        <dbReference type="EMBL" id="MFM9330454.1"/>
    </source>
</evidence>
<accession>A0ACC7P098</accession>
<comment type="caution">
    <text evidence="1">The sequence shown here is derived from an EMBL/GenBank/DDBJ whole genome shotgun (WGS) entry which is preliminary data.</text>
</comment>
<protein>
    <submittedName>
        <fullName evidence="1">DNA topoisomerase 3</fullName>
    </submittedName>
</protein>
<name>A0ACC7P098_9BACL</name>
<proteinExistence type="predicted"/>
<evidence type="ECO:0000313" key="2">
    <source>
        <dbReference type="Proteomes" id="UP001631969"/>
    </source>
</evidence>
<reference evidence="1" key="1">
    <citation type="submission" date="2024-12" db="EMBL/GenBank/DDBJ databases">
        <authorList>
            <person name="Wu N."/>
        </authorList>
    </citation>
    <scope>NUCLEOTIDE SEQUENCE</scope>
    <source>
        <strain evidence="1">P15</strain>
    </source>
</reference>
<organism evidence="1 2">
    <name type="scientific">Paenibacillus mesotrionivorans</name>
    <dbReference type="NCBI Taxonomy" id="3160968"/>
    <lineage>
        <taxon>Bacteria</taxon>
        <taxon>Bacillati</taxon>
        <taxon>Bacillota</taxon>
        <taxon>Bacilli</taxon>
        <taxon>Bacillales</taxon>
        <taxon>Paenibacillaceae</taxon>
        <taxon>Paenibacillus</taxon>
    </lineage>
</organism>
<dbReference type="Proteomes" id="UP001631969">
    <property type="component" value="Unassembled WGS sequence"/>
</dbReference>
<gene>
    <name evidence="1" type="ORF">ACI1P1_19315</name>
</gene>